<comment type="subcellular location">
    <subcellularLocation>
        <location evidence="1 5">Mitochondrion</location>
    </subcellularLocation>
</comment>
<evidence type="ECO:0000256" key="1">
    <source>
        <dbReference type="ARBA" id="ARBA00004173"/>
    </source>
</evidence>
<proteinExistence type="inferred from homology"/>
<dbReference type="Pfam" id="PF08583">
    <property type="entry name" value="Cmc1"/>
    <property type="match status" value="1"/>
</dbReference>
<reference evidence="6" key="1">
    <citation type="journal article" date="2020" name="J Insects Food Feed">
        <title>The yellow mealworm (Tenebrio molitor) genome: a resource for the emerging insects as food and feed industry.</title>
        <authorList>
            <person name="Eriksson T."/>
            <person name="Andere A."/>
            <person name="Kelstrup H."/>
            <person name="Emery V."/>
            <person name="Picard C."/>
        </authorList>
    </citation>
    <scope>NUCLEOTIDE SEQUENCE</scope>
    <source>
        <strain evidence="6">Stoneville</strain>
        <tissue evidence="6">Whole head</tissue>
    </source>
</reference>
<evidence type="ECO:0000256" key="4">
    <source>
        <dbReference type="ARBA" id="ARBA00023157"/>
    </source>
</evidence>
<keyword evidence="4" id="KW-1015">Disulfide bond</keyword>
<evidence type="ECO:0000256" key="5">
    <source>
        <dbReference type="RuleBase" id="RU364104"/>
    </source>
</evidence>
<dbReference type="PANTHER" id="PTHR22977">
    <property type="entry name" value="COX ASSEMBLY MITOCHONDRIAL PROTEIN"/>
    <property type="match status" value="1"/>
</dbReference>
<accession>A0A8J6HDJ5</accession>
<dbReference type="GO" id="GO:0005739">
    <property type="term" value="C:mitochondrion"/>
    <property type="evidence" value="ECO:0007669"/>
    <property type="project" value="UniProtKB-SubCell"/>
</dbReference>
<name>A0A8J6HDJ5_TENMO</name>
<evidence type="ECO:0000313" key="6">
    <source>
        <dbReference type="EMBL" id="KAH0812488.1"/>
    </source>
</evidence>
<protein>
    <recommendedName>
        <fullName evidence="5">COX assembly mitochondrial protein</fullName>
    </recommendedName>
</protein>
<evidence type="ECO:0000256" key="2">
    <source>
        <dbReference type="ARBA" id="ARBA00007347"/>
    </source>
</evidence>
<keyword evidence="3 5" id="KW-0496">Mitochondrion</keyword>
<dbReference type="PROSITE" id="PS51808">
    <property type="entry name" value="CHCH"/>
    <property type="match status" value="1"/>
</dbReference>
<evidence type="ECO:0000313" key="7">
    <source>
        <dbReference type="Proteomes" id="UP000719412"/>
    </source>
</evidence>
<reference evidence="6" key="2">
    <citation type="submission" date="2021-08" db="EMBL/GenBank/DDBJ databases">
        <authorList>
            <person name="Eriksson T."/>
        </authorList>
    </citation>
    <scope>NUCLEOTIDE SEQUENCE</scope>
    <source>
        <strain evidence="6">Stoneville</strain>
        <tissue evidence="6">Whole head</tissue>
    </source>
</reference>
<evidence type="ECO:0000256" key="3">
    <source>
        <dbReference type="ARBA" id="ARBA00023128"/>
    </source>
</evidence>
<dbReference type="PANTHER" id="PTHR22977:SF1">
    <property type="entry name" value="COX ASSEMBLY MITOCHONDRIAL PROTEIN 2 HOMOLOG"/>
    <property type="match status" value="1"/>
</dbReference>
<dbReference type="InterPro" id="IPR013892">
    <property type="entry name" value="Cyt_c_biogenesis_Cmc1-like"/>
</dbReference>
<gene>
    <name evidence="6" type="ORF">GEV33_010305</name>
</gene>
<comment type="caution">
    <text evidence="6">The sequence shown here is derived from an EMBL/GenBank/DDBJ whole genome shotgun (WGS) entry which is preliminary data.</text>
</comment>
<comment type="similarity">
    <text evidence="2 5">Belongs to the CMC family.</text>
</comment>
<dbReference type="EMBL" id="JABDTM020026005">
    <property type="protein sequence ID" value="KAH0812488.1"/>
    <property type="molecule type" value="Genomic_DNA"/>
</dbReference>
<organism evidence="6 7">
    <name type="scientific">Tenebrio molitor</name>
    <name type="common">Yellow mealworm beetle</name>
    <dbReference type="NCBI Taxonomy" id="7067"/>
    <lineage>
        <taxon>Eukaryota</taxon>
        <taxon>Metazoa</taxon>
        <taxon>Ecdysozoa</taxon>
        <taxon>Arthropoda</taxon>
        <taxon>Hexapoda</taxon>
        <taxon>Insecta</taxon>
        <taxon>Pterygota</taxon>
        <taxon>Neoptera</taxon>
        <taxon>Endopterygota</taxon>
        <taxon>Coleoptera</taxon>
        <taxon>Polyphaga</taxon>
        <taxon>Cucujiformia</taxon>
        <taxon>Tenebrionidae</taxon>
        <taxon>Tenebrio</taxon>
    </lineage>
</organism>
<keyword evidence="7" id="KW-1185">Reference proteome</keyword>
<dbReference type="AlphaFoldDB" id="A0A8J6HDJ5"/>
<dbReference type="Proteomes" id="UP000719412">
    <property type="component" value="Unassembled WGS sequence"/>
</dbReference>
<sequence length="79" mass="9597">MHTDLSSHLHTDKCNELIKLLTECHNEHPIRKFIGYCNSLDYQMTKCLKEERLARRQRNIEKSKEMKEKLRKLLREDVE</sequence>